<evidence type="ECO:0000256" key="3">
    <source>
        <dbReference type="ARBA" id="ARBA00022691"/>
    </source>
</evidence>
<keyword evidence="8 12" id="KW-0342">GTP-binding</keyword>
<dbReference type="SFLD" id="SFLDG01383">
    <property type="entry name" value="cyclic_pyranopterin_phosphate"/>
    <property type="match status" value="1"/>
</dbReference>
<evidence type="ECO:0000256" key="11">
    <source>
        <dbReference type="ARBA" id="ARBA00048697"/>
    </source>
</evidence>
<dbReference type="InterPro" id="IPR007197">
    <property type="entry name" value="rSAM"/>
</dbReference>
<comment type="pathway">
    <text evidence="12">Cofactor biosynthesis; molybdopterin biosynthesis.</text>
</comment>
<evidence type="ECO:0000313" key="15">
    <source>
        <dbReference type="Proteomes" id="UP001297272"/>
    </source>
</evidence>
<keyword evidence="6 12" id="KW-0408">Iron</keyword>
<dbReference type="InterPro" id="IPR013483">
    <property type="entry name" value="MoaA"/>
</dbReference>
<feature type="binding site" evidence="12">
    <location>
        <position position="13"/>
    </location>
    <ligand>
        <name>GTP</name>
        <dbReference type="ChEBI" id="CHEBI:37565"/>
    </ligand>
</feature>
<dbReference type="PROSITE" id="PS51918">
    <property type="entry name" value="RADICAL_SAM"/>
    <property type="match status" value="1"/>
</dbReference>
<dbReference type="EC" id="4.1.99.22" evidence="1 12"/>
<evidence type="ECO:0000256" key="4">
    <source>
        <dbReference type="ARBA" id="ARBA00022723"/>
    </source>
</evidence>
<dbReference type="InterPro" id="IPR000385">
    <property type="entry name" value="MoaA_NifB_PqqE_Fe-S-bd_CS"/>
</dbReference>
<keyword evidence="7 12" id="KW-0411">Iron-sulfur</keyword>
<keyword evidence="3 12" id="KW-0949">S-adenosyl-L-methionine</keyword>
<keyword evidence="10 12" id="KW-0456">Lyase</keyword>
<feature type="binding site" evidence="12">
    <location>
        <position position="24"/>
    </location>
    <ligand>
        <name>[4Fe-4S] cluster</name>
        <dbReference type="ChEBI" id="CHEBI:49883"/>
        <label>1</label>
        <note>4Fe-4S-S-AdoMet</note>
    </ligand>
</feature>
<feature type="binding site" evidence="12">
    <location>
        <position position="270"/>
    </location>
    <ligand>
        <name>[4Fe-4S] cluster</name>
        <dbReference type="ChEBI" id="CHEBI:49883"/>
        <label>2</label>
        <note>4Fe-4S-substrate</note>
    </ligand>
</feature>
<feature type="binding site" evidence="12">
    <location>
        <position position="66"/>
    </location>
    <ligand>
        <name>S-adenosyl-L-methionine</name>
        <dbReference type="ChEBI" id="CHEBI:59789"/>
    </ligand>
</feature>
<evidence type="ECO:0000256" key="6">
    <source>
        <dbReference type="ARBA" id="ARBA00023004"/>
    </source>
</evidence>
<feature type="binding site" evidence="12">
    <location>
        <position position="256"/>
    </location>
    <ligand>
        <name>[4Fe-4S] cluster</name>
        <dbReference type="ChEBI" id="CHEBI:49883"/>
        <label>2</label>
        <note>4Fe-4S-substrate</note>
    </ligand>
</feature>
<dbReference type="NCBIfam" id="TIGR02666">
    <property type="entry name" value="moaA"/>
    <property type="match status" value="1"/>
</dbReference>
<gene>
    <name evidence="12 14" type="primary">moaA</name>
    <name evidence="14" type="ORF">JYU29_08620</name>
</gene>
<dbReference type="InterPro" id="IPR010505">
    <property type="entry name" value="MoaA_twitch"/>
</dbReference>
<feature type="binding site" evidence="12">
    <location>
        <position position="96"/>
    </location>
    <ligand>
        <name>GTP</name>
        <dbReference type="ChEBI" id="CHEBI:37565"/>
    </ligand>
</feature>
<feature type="binding site" evidence="12">
    <location>
        <position position="156"/>
    </location>
    <ligand>
        <name>GTP</name>
        <dbReference type="ChEBI" id="CHEBI:37565"/>
    </ligand>
</feature>
<dbReference type="InterPro" id="IPR058240">
    <property type="entry name" value="rSAM_sf"/>
</dbReference>
<dbReference type="Pfam" id="PF04055">
    <property type="entry name" value="Radical_SAM"/>
    <property type="match status" value="1"/>
</dbReference>
<comment type="function">
    <text evidence="12">Catalyzes the cyclization of GTP to (8S)-3',8-cyclo-7,8-dihydroguanosine 5'-triphosphate.</text>
</comment>
<feature type="binding site" evidence="12">
    <location>
        <position position="62"/>
    </location>
    <ligand>
        <name>GTP</name>
        <dbReference type="ChEBI" id="CHEBI:37565"/>
    </ligand>
</feature>
<keyword evidence="2 12" id="KW-0004">4Fe-4S</keyword>
<feature type="binding site" evidence="12">
    <location>
        <position position="27"/>
    </location>
    <ligand>
        <name>[4Fe-4S] cluster</name>
        <dbReference type="ChEBI" id="CHEBI:49883"/>
        <label>1</label>
        <note>4Fe-4S-S-AdoMet</note>
    </ligand>
</feature>
<feature type="binding site" evidence="12">
    <location>
        <position position="120"/>
    </location>
    <ligand>
        <name>S-adenosyl-L-methionine</name>
        <dbReference type="ChEBI" id="CHEBI:59789"/>
    </ligand>
</feature>
<dbReference type="SFLD" id="SFLDG01067">
    <property type="entry name" value="SPASM/twitch_domain_containing"/>
    <property type="match status" value="1"/>
</dbReference>
<dbReference type="Gene3D" id="3.20.20.70">
    <property type="entry name" value="Aldolase class I"/>
    <property type="match status" value="1"/>
</dbReference>
<evidence type="ECO:0000256" key="1">
    <source>
        <dbReference type="ARBA" id="ARBA00012167"/>
    </source>
</evidence>
<evidence type="ECO:0000256" key="2">
    <source>
        <dbReference type="ARBA" id="ARBA00022485"/>
    </source>
</evidence>
<evidence type="ECO:0000256" key="9">
    <source>
        <dbReference type="ARBA" id="ARBA00023150"/>
    </source>
</evidence>
<dbReference type="RefSeq" id="WP_213984409.1">
    <property type="nucleotide sequence ID" value="NZ_JAFMNX010000002.1"/>
</dbReference>
<name>A0ABS5RYJ1_9HYPH</name>
<keyword evidence="4 12" id="KW-0479">Metal-binding</keyword>
<dbReference type="SFLD" id="SFLDG01386">
    <property type="entry name" value="main_SPASM_domain-containing"/>
    <property type="match status" value="1"/>
</dbReference>
<dbReference type="CDD" id="cd21117">
    <property type="entry name" value="Twitch_MoaA"/>
    <property type="match status" value="1"/>
</dbReference>
<dbReference type="SUPFAM" id="SSF102114">
    <property type="entry name" value="Radical SAM enzymes"/>
    <property type="match status" value="1"/>
</dbReference>
<dbReference type="HAMAP" id="MF_01225_B">
    <property type="entry name" value="MoaA_B"/>
    <property type="match status" value="1"/>
</dbReference>
<sequence>MIDPFGRRISYLRVSVTDRCDFRCTYCMAEDMTFLPKRDLLSLEELDRLTTVFVEKGVRKLRLTGGEPLVRKNIMHLVRQISRHLKSGALDELTITTNGSQLAKHAAELADCGVKRINVSIDTLDPAKFRAITRWGNVEQVMAGLDAAQAAGLKIKLNAVALKNFNDQEIPDLMRWAHGRGMDLTVIETMPMGEIDADRTDQYLPLSQLRSDLEQRFTLNDIPYKTGGPARYVEVAETGGRLGFITPMTHNFCESCNRVRLTCTGTLYMCLGQEDAADLRTPMRASEGNELLAQAIDEAITRKPKGHDFIIDRTTRRPAVSRHMSVTGG</sequence>
<dbReference type="Pfam" id="PF06463">
    <property type="entry name" value="Mob_synth_C"/>
    <property type="match status" value="1"/>
</dbReference>
<evidence type="ECO:0000256" key="5">
    <source>
        <dbReference type="ARBA" id="ARBA00022741"/>
    </source>
</evidence>
<dbReference type="InterPro" id="IPR006638">
    <property type="entry name" value="Elp3/MiaA/NifB-like_rSAM"/>
</dbReference>
<comment type="cofactor">
    <cofactor evidence="12">
        <name>[4Fe-4S] cluster</name>
        <dbReference type="ChEBI" id="CHEBI:49883"/>
    </cofactor>
    <text evidence="12">Binds 2 [4Fe-4S] clusters. Binds 1 [4Fe-4S] cluster coordinated with 3 cysteines and an exchangeable S-adenosyl-L-methionine and 1 [4Fe-4S] cluster coordinated with 3 cysteines and the GTP-derived substrate.</text>
</comment>
<feature type="binding site" evidence="12">
    <location>
        <position position="26"/>
    </location>
    <ligand>
        <name>S-adenosyl-L-methionine</name>
        <dbReference type="ChEBI" id="CHEBI:59789"/>
    </ligand>
</feature>
<keyword evidence="9 12" id="KW-0501">Molybdenum cofactor biosynthesis</keyword>
<protein>
    <recommendedName>
        <fullName evidence="1 12">GTP 3',8-cyclase</fullName>
        <ecNumber evidence="1 12">4.1.99.22</ecNumber>
    </recommendedName>
    <alternativeName>
        <fullName evidence="12">Molybdenum cofactor biosynthesis protein A</fullName>
    </alternativeName>
</protein>
<evidence type="ECO:0000259" key="13">
    <source>
        <dbReference type="PROSITE" id="PS51918"/>
    </source>
</evidence>
<dbReference type="InterPro" id="IPR040064">
    <property type="entry name" value="MoaA-like"/>
</dbReference>
<evidence type="ECO:0000256" key="8">
    <source>
        <dbReference type="ARBA" id="ARBA00023134"/>
    </source>
</evidence>
<dbReference type="SFLD" id="SFLDS00029">
    <property type="entry name" value="Radical_SAM"/>
    <property type="match status" value="1"/>
</dbReference>
<comment type="caution">
    <text evidence="14">The sequence shown here is derived from an EMBL/GenBank/DDBJ whole genome shotgun (WGS) entry which is preliminary data.</text>
</comment>
<dbReference type="InterPro" id="IPR050105">
    <property type="entry name" value="MoCo_biosynth_MoaA/MoaC"/>
</dbReference>
<feature type="binding site" evidence="12">
    <location>
        <position position="20"/>
    </location>
    <ligand>
        <name>[4Fe-4S] cluster</name>
        <dbReference type="ChEBI" id="CHEBI:49883"/>
        <label>1</label>
        <note>4Fe-4S-S-AdoMet</note>
    </ligand>
</feature>
<evidence type="ECO:0000256" key="12">
    <source>
        <dbReference type="HAMAP-Rule" id="MF_01225"/>
    </source>
</evidence>
<proteinExistence type="inferred from homology"/>
<dbReference type="PANTHER" id="PTHR22960">
    <property type="entry name" value="MOLYBDOPTERIN COFACTOR SYNTHESIS PROTEIN A"/>
    <property type="match status" value="1"/>
</dbReference>
<dbReference type="SMART" id="SM00729">
    <property type="entry name" value="Elp3"/>
    <property type="match status" value="1"/>
</dbReference>
<dbReference type="PANTHER" id="PTHR22960:SF0">
    <property type="entry name" value="MOLYBDENUM COFACTOR BIOSYNTHESIS PROTEIN 1"/>
    <property type="match status" value="1"/>
</dbReference>
<comment type="catalytic activity">
    <reaction evidence="11 12">
        <text>GTP + AH2 + S-adenosyl-L-methionine = (8S)-3',8-cyclo-7,8-dihydroguanosine 5'-triphosphate + 5'-deoxyadenosine + L-methionine + A + H(+)</text>
        <dbReference type="Rhea" id="RHEA:49576"/>
        <dbReference type="ChEBI" id="CHEBI:13193"/>
        <dbReference type="ChEBI" id="CHEBI:15378"/>
        <dbReference type="ChEBI" id="CHEBI:17319"/>
        <dbReference type="ChEBI" id="CHEBI:17499"/>
        <dbReference type="ChEBI" id="CHEBI:37565"/>
        <dbReference type="ChEBI" id="CHEBI:57844"/>
        <dbReference type="ChEBI" id="CHEBI:59789"/>
        <dbReference type="ChEBI" id="CHEBI:131766"/>
        <dbReference type="EC" id="4.1.99.22"/>
    </reaction>
</comment>
<organism evidence="14 15">
    <name type="scientific">Tianweitania aestuarii</name>
    <dbReference type="NCBI Taxonomy" id="2814886"/>
    <lineage>
        <taxon>Bacteria</taxon>
        <taxon>Pseudomonadati</taxon>
        <taxon>Pseudomonadota</taxon>
        <taxon>Alphaproteobacteria</taxon>
        <taxon>Hyphomicrobiales</taxon>
        <taxon>Phyllobacteriaceae</taxon>
        <taxon>Tianweitania</taxon>
    </lineage>
</organism>
<comment type="subunit">
    <text evidence="12">Monomer and homodimer.</text>
</comment>
<feature type="binding site" evidence="12">
    <location>
        <begin position="258"/>
        <end position="260"/>
    </location>
    <ligand>
        <name>GTP</name>
        <dbReference type="ChEBI" id="CHEBI:37565"/>
    </ligand>
</feature>
<reference evidence="14 15" key="1">
    <citation type="submission" date="2021-03" db="EMBL/GenBank/DDBJ databases">
        <title>Tianweitania aestuarii sp. nov., isolated from a tidal flat.</title>
        <authorList>
            <person name="Park S."/>
            <person name="Yoon J.-H."/>
        </authorList>
    </citation>
    <scope>NUCLEOTIDE SEQUENCE [LARGE SCALE GENOMIC DNA]</scope>
    <source>
        <strain evidence="14 15">BSSL-BM11</strain>
    </source>
</reference>
<dbReference type="PROSITE" id="PS01305">
    <property type="entry name" value="MOAA_NIFB_PQQE"/>
    <property type="match status" value="1"/>
</dbReference>
<evidence type="ECO:0000256" key="10">
    <source>
        <dbReference type="ARBA" id="ARBA00023239"/>
    </source>
</evidence>
<feature type="binding site" evidence="12">
    <location>
        <position position="190"/>
    </location>
    <ligand>
        <name>S-adenosyl-L-methionine</name>
        <dbReference type="ChEBI" id="CHEBI:59789"/>
    </ligand>
</feature>
<comment type="similarity">
    <text evidence="12">Belongs to the radical SAM superfamily. MoaA family.</text>
</comment>
<evidence type="ECO:0000256" key="7">
    <source>
        <dbReference type="ARBA" id="ARBA00023014"/>
    </source>
</evidence>
<dbReference type="Proteomes" id="UP001297272">
    <property type="component" value="Unassembled WGS sequence"/>
</dbReference>
<feature type="binding site" evidence="12">
    <location>
        <position position="253"/>
    </location>
    <ligand>
        <name>[4Fe-4S] cluster</name>
        <dbReference type="ChEBI" id="CHEBI:49883"/>
        <label>2</label>
        <note>4Fe-4S-substrate</note>
    </ligand>
</feature>
<dbReference type="InterPro" id="IPR013785">
    <property type="entry name" value="Aldolase_TIM"/>
</dbReference>
<feature type="domain" description="Radical SAM core" evidence="13">
    <location>
        <begin position="4"/>
        <end position="230"/>
    </location>
</feature>
<dbReference type="CDD" id="cd01335">
    <property type="entry name" value="Radical_SAM"/>
    <property type="match status" value="1"/>
</dbReference>
<keyword evidence="5 12" id="KW-0547">Nucleotide-binding</keyword>
<accession>A0ABS5RYJ1</accession>
<evidence type="ECO:0000313" key="14">
    <source>
        <dbReference type="EMBL" id="MBS9720747.1"/>
    </source>
</evidence>
<dbReference type="EMBL" id="JAFMNX010000002">
    <property type="protein sequence ID" value="MBS9720747.1"/>
    <property type="molecule type" value="Genomic_DNA"/>
</dbReference>
<keyword evidence="15" id="KW-1185">Reference proteome</keyword>